<dbReference type="RefSeq" id="WP_345627010.1">
    <property type="nucleotide sequence ID" value="NZ_BAABJQ010000003.1"/>
</dbReference>
<evidence type="ECO:0008006" key="3">
    <source>
        <dbReference type="Google" id="ProtNLM"/>
    </source>
</evidence>
<keyword evidence="2" id="KW-1185">Reference proteome</keyword>
<evidence type="ECO:0000313" key="1">
    <source>
        <dbReference type="EMBL" id="GAA5180503.1"/>
    </source>
</evidence>
<comment type="caution">
    <text evidence="1">The sequence shown here is derived from an EMBL/GenBank/DDBJ whole genome shotgun (WGS) entry which is preliminary data.</text>
</comment>
<dbReference type="Proteomes" id="UP001501570">
    <property type="component" value="Unassembled WGS sequence"/>
</dbReference>
<proteinExistence type="predicted"/>
<evidence type="ECO:0000313" key="2">
    <source>
        <dbReference type="Proteomes" id="UP001501570"/>
    </source>
</evidence>
<dbReference type="Pfam" id="PF14435">
    <property type="entry name" value="SUKH-4"/>
    <property type="match status" value="1"/>
</dbReference>
<name>A0ABP9RNF3_9ACTN</name>
<gene>
    <name evidence="1" type="ORF">GCM10023322_12950</name>
</gene>
<organism evidence="1 2">
    <name type="scientific">Rugosimonospora acidiphila</name>
    <dbReference type="NCBI Taxonomy" id="556531"/>
    <lineage>
        <taxon>Bacteria</taxon>
        <taxon>Bacillati</taxon>
        <taxon>Actinomycetota</taxon>
        <taxon>Actinomycetes</taxon>
        <taxon>Micromonosporales</taxon>
        <taxon>Micromonosporaceae</taxon>
        <taxon>Rugosimonospora</taxon>
    </lineage>
</organism>
<accession>A0ABP9RNF3</accession>
<dbReference type="EMBL" id="BAABJQ010000003">
    <property type="protein sequence ID" value="GAA5180503.1"/>
    <property type="molecule type" value="Genomic_DNA"/>
</dbReference>
<dbReference type="InterPro" id="IPR025851">
    <property type="entry name" value="SUKH-4"/>
</dbReference>
<sequence>MHDLFELSRRSLEAVYGPDQLISVPESRLAEIADPDTRDVMGTLGLPVGRNPMFGLYWAVGDSFSIMGEREDHQWKLDERYDPVPPGADRWINLCDMSDDSVVLDPGTGKVFCLPQDGDIYLLSASFRNYVHFMYIYESQLPYFDPEWEGGDESLDPQGARIRIEDAFRAVDPVALENPRSHWYSALMFVVEPEFEYYNEELQNALRADYGWPRCP</sequence>
<protein>
    <recommendedName>
        <fullName evidence="3">SUKH-4 immunity protein</fullName>
    </recommendedName>
</protein>
<reference evidence="2" key="1">
    <citation type="journal article" date="2019" name="Int. J. Syst. Evol. Microbiol.">
        <title>The Global Catalogue of Microorganisms (GCM) 10K type strain sequencing project: providing services to taxonomists for standard genome sequencing and annotation.</title>
        <authorList>
            <consortium name="The Broad Institute Genomics Platform"/>
            <consortium name="The Broad Institute Genome Sequencing Center for Infectious Disease"/>
            <person name="Wu L."/>
            <person name="Ma J."/>
        </authorList>
    </citation>
    <scope>NUCLEOTIDE SEQUENCE [LARGE SCALE GENOMIC DNA]</scope>
    <source>
        <strain evidence="2">JCM 18304</strain>
    </source>
</reference>